<proteinExistence type="predicted"/>
<dbReference type="AlphaFoldDB" id="A0ABD1RF48"/>
<dbReference type="EMBL" id="JBFOLK010000009">
    <property type="protein sequence ID" value="KAL2487039.1"/>
    <property type="molecule type" value="Genomic_DNA"/>
</dbReference>
<keyword evidence="1" id="KW-0812">Transmembrane</keyword>
<keyword evidence="1" id="KW-0472">Membrane</keyword>
<dbReference type="Gene3D" id="3.30.70.2890">
    <property type="entry name" value="XS domain"/>
    <property type="match status" value="1"/>
</dbReference>
<comment type="caution">
    <text evidence="3">The sequence shown here is derived from an EMBL/GenBank/DDBJ whole genome shotgun (WGS) entry which is preliminary data.</text>
</comment>
<dbReference type="InterPro" id="IPR005380">
    <property type="entry name" value="XS_domain"/>
</dbReference>
<keyword evidence="1" id="KW-1133">Transmembrane helix</keyword>
<keyword evidence="4" id="KW-1185">Reference proteome</keyword>
<protein>
    <submittedName>
        <fullName evidence="3">XS domain-containing protein/XS zinc finger domain-containing protein-related</fullName>
    </submittedName>
</protein>
<reference evidence="4" key="1">
    <citation type="submission" date="2024-07" db="EMBL/GenBank/DDBJ databases">
        <title>Two chromosome-level genome assemblies of Korean endemic species Abeliophyllum distichum and Forsythia ovata (Oleaceae).</title>
        <authorList>
            <person name="Jang H."/>
        </authorList>
    </citation>
    <scope>NUCLEOTIDE SEQUENCE [LARGE SCALE GENOMIC DNA]</scope>
</reference>
<evidence type="ECO:0000256" key="1">
    <source>
        <dbReference type="SAM" id="Phobius"/>
    </source>
</evidence>
<organism evidence="3 4">
    <name type="scientific">Abeliophyllum distichum</name>
    <dbReference type="NCBI Taxonomy" id="126358"/>
    <lineage>
        <taxon>Eukaryota</taxon>
        <taxon>Viridiplantae</taxon>
        <taxon>Streptophyta</taxon>
        <taxon>Embryophyta</taxon>
        <taxon>Tracheophyta</taxon>
        <taxon>Spermatophyta</taxon>
        <taxon>Magnoliopsida</taxon>
        <taxon>eudicotyledons</taxon>
        <taxon>Gunneridae</taxon>
        <taxon>Pentapetalae</taxon>
        <taxon>asterids</taxon>
        <taxon>lamiids</taxon>
        <taxon>Lamiales</taxon>
        <taxon>Oleaceae</taxon>
        <taxon>Forsythieae</taxon>
        <taxon>Abeliophyllum</taxon>
    </lineage>
</organism>
<feature type="domain" description="XS" evidence="2">
    <location>
        <begin position="40"/>
        <end position="132"/>
    </location>
</feature>
<evidence type="ECO:0000259" key="2">
    <source>
        <dbReference type="Pfam" id="PF03468"/>
    </source>
</evidence>
<dbReference type="PANTHER" id="PTHR46619:SF3">
    <property type="entry name" value="RNA RECOGNITION MOTIF XS DOMAIN PROTEIN"/>
    <property type="match status" value="1"/>
</dbReference>
<dbReference type="InterPro" id="IPR038588">
    <property type="entry name" value="XS_domain_sf"/>
</dbReference>
<evidence type="ECO:0000313" key="4">
    <source>
        <dbReference type="Proteomes" id="UP001604336"/>
    </source>
</evidence>
<accession>A0ABD1RF48</accession>
<gene>
    <name evidence="3" type="ORF">Adt_31795</name>
</gene>
<sequence length="155" mass="17686">MDDDLLLTALEVGAYLVLGFFQLLAVYSFVIYSFSIDLGFSKGKSMSLFSREGHLGIHVVKFPGGESGLMDALRLAEHFEKQNWGRKEWARVQSSTFNKEDDNNPNLVQLDAKTGEKMRILYGHLATVSDLDKVTFEIKKKVTIESRREYNKLFK</sequence>
<dbReference type="PANTHER" id="PTHR46619">
    <property type="entry name" value="RNA RECOGNITION MOTIF XS DOMAIN PROTEIN-RELATED"/>
    <property type="match status" value="1"/>
</dbReference>
<feature type="transmembrane region" description="Helical" evidence="1">
    <location>
        <begin position="12"/>
        <end position="34"/>
    </location>
</feature>
<dbReference type="Proteomes" id="UP001604336">
    <property type="component" value="Unassembled WGS sequence"/>
</dbReference>
<evidence type="ECO:0000313" key="3">
    <source>
        <dbReference type="EMBL" id="KAL2487039.1"/>
    </source>
</evidence>
<dbReference type="Pfam" id="PF03468">
    <property type="entry name" value="XS"/>
    <property type="match status" value="1"/>
</dbReference>
<name>A0ABD1RF48_9LAMI</name>